<dbReference type="Proteomes" id="UP000091857">
    <property type="component" value="Chromosome 2"/>
</dbReference>
<dbReference type="InterPro" id="IPR029131">
    <property type="entry name" value="HAUS5"/>
</dbReference>
<keyword evidence="4" id="KW-1185">Reference proteome</keyword>
<dbReference type="Gramene" id="Manes.02G059600.3.v8.1">
    <property type="protein sequence ID" value="Manes.02G059600.3.v8.1.CDS"/>
    <property type="gene ID" value="Manes.02G059600.v8.1"/>
</dbReference>
<proteinExistence type="predicted"/>
<dbReference type="OMA" id="LRYYVNQ"/>
<dbReference type="STRING" id="3983.A0A2C9WB96"/>
<dbReference type="Gramene" id="Manes.02G059600.4.v8.1">
    <property type="protein sequence ID" value="Manes.02G059600.4.v8.1.CDS"/>
    <property type="gene ID" value="Manes.02G059600.v8.1"/>
</dbReference>
<feature type="compositionally biased region" description="Basic and acidic residues" evidence="2">
    <location>
        <begin position="92"/>
        <end position="107"/>
    </location>
</feature>
<accession>A0A2C9WB96</accession>
<dbReference type="InterPro" id="IPR044706">
    <property type="entry name" value="AUG5_plant"/>
</dbReference>
<dbReference type="PANTHER" id="PTHR34968:SF1">
    <property type="entry name" value="AUGMIN SUBUNIT 5"/>
    <property type="match status" value="1"/>
</dbReference>
<name>A0A2C9WB96_MANES</name>
<evidence type="ECO:0008006" key="5">
    <source>
        <dbReference type="Google" id="ProtNLM"/>
    </source>
</evidence>
<sequence>MQSSGNSAGQTEAILDWLQNEMRYRPLGPYTASTNKSQLPSIDALRKIFRGNMIPIWTFLIKRVKSERNVENIRKNIMVHGGVDSGSSVNLGKEETRSRGGRKEKIVGESSSLAESREAAVQERDLAAKEVERLRNIVRRQRKDLRARMIEVSREEAERKRMLDERAKNRHKQVMLEAYNQQCDDAAKIFAEYHKRLCHYVNQARDAQRSSVDSSIEVVSSFSVNSEKDAVYSTVKGTKSADDVILIETNRERNIRKACESLAVYMIERIRNTFPAYEGTGIHLNPQLEASKLCIDFDGELPNEVRTIIVNCLKNPPQLLQAITTYTLRLKTLISREIEKIDVRADAETLRYKYENDRVMDISSPDVKSPLTYQLYGNGKIGTDVPSRGSQNQLLERQKAHVQQFLATEDATNKAAEARDVCEKLIKRLNGSLGIVSSHSLGVGGTSQNMGSLRQFELEVWAKEREATGLRASLSTLMSEVQRLNKLCAERKEAEDSLRKKWKKIEEFDARRSELETLYTALLRANMDAAAFWNQQPLAAREYASSTIIPACTVVADIANNAKDLIEKEVNAFSQSPDNSLYMLPSTPQALLESMGSSGSTGPEALAAAEKNAALLTARAGARDPSAIPSICRVSAALQYPSGLEGFDAGLASVLESLEFCLKLRGSEASVLEDLSKAINLVHIRQDLVESGHAFLNHAYRSQQEYERSTSFCLSLASEQEKIVTEKWLPELKAAVLNAEKCLEDCKYVRTLLDEWWEQPASTAVDWVTVDGQNVVAWHNHVKQLLAFYDKELL</sequence>
<gene>
    <name evidence="3" type="ORF">MANES_02G059600v8</name>
</gene>
<dbReference type="OrthoDB" id="2019614at2759"/>
<evidence type="ECO:0000313" key="3">
    <source>
        <dbReference type="EMBL" id="OAY56963.1"/>
    </source>
</evidence>
<dbReference type="GO" id="GO:0051225">
    <property type="term" value="P:spindle assembly"/>
    <property type="evidence" value="ECO:0007669"/>
    <property type="project" value="InterPro"/>
</dbReference>
<evidence type="ECO:0000256" key="1">
    <source>
        <dbReference type="SAM" id="Coils"/>
    </source>
</evidence>
<dbReference type="AlphaFoldDB" id="A0A2C9WB96"/>
<comment type="caution">
    <text evidence="3">The sequence shown here is derived from an EMBL/GenBank/DDBJ whole genome shotgun (WGS) entry which is preliminary data.</text>
</comment>
<reference evidence="4" key="1">
    <citation type="journal article" date="2016" name="Nat. Biotechnol.">
        <title>Sequencing wild and cultivated cassava and related species reveals extensive interspecific hybridization and genetic diversity.</title>
        <authorList>
            <person name="Bredeson J.V."/>
            <person name="Lyons J.B."/>
            <person name="Prochnik S.E."/>
            <person name="Wu G.A."/>
            <person name="Ha C.M."/>
            <person name="Edsinger-Gonzales E."/>
            <person name="Grimwood J."/>
            <person name="Schmutz J."/>
            <person name="Rabbi I.Y."/>
            <person name="Egesi C."/>
            <person name="Nauluvula P."/>
            <person name="Lebot V."/>
            <person name="Ndunguru J."/>
            <person name="Mkamilo G."/>
            <person name="Bart R.S."/>
            <person name="Setter T.L."/>
            <person name="Gleadow R.M."/>
            <person name="Kulakow P."/>
            <person name="Ferguson M.E."/>
            <person name="Rounsley S."/>
            <person name="Rokhsar D.S."/>
        </authorList>
    </citation>
    <scope>NUCLEOTIDE SEQUENCE [LARGE SCALE GENOMIC DNA]</scope>
    <source>
        <strain evidence="4">cv. AM560-2</strain>
    </source>
</reference>
<keyword evidence="1" id="KW-0175">Coiled coil</keyword>
<feature type="coiled-coil region" evidence="1">
    <location>
        <begin position="117"/>
        <end position="148"/>
    </location>
</feature>
<dbReference type="GO" id="GO:0070652">
    <property type="term" value="C:HAUS complex"/>
    <property type="evidence" value="ECO:0007669"/>
    <property type="project" value="InterPro"/>
</dbReference>
<evidence type="ECO:0000256" key="2">
    <source>
        <dbReference type="SAM" id="MobiDB-lite"/>
    </source>
</evidence>
<dbReference type="EMBL" id="CM004388">
    <property type="protein sequence ID" value="OAY56963.1"/>
    <property type="molecule type" value="Genomic_DNA"/>
</dbReference>
<dbReference type="GO" id="GO:0005876">
    <property type="term" value="C:spindle microtubule"/>
    <property type="evidence" value="ECO:0007669"/>
    <property type="project" value="InterPro"/>
</dbReference>
<protein>
    <recommendedName>
        <fullName evidence="5">AUGMIN subunit 5</fullName>
    </recommendedName>
</protein>
<dbReference type="PANTHER" id="PTHR34968">
    <property type="entry name" value="AUGMIN SUBUNIT 5"/>
    <property type="match status" value="1"/>
</dbReference>
<feature type="region of interest" description="Disordered" evidence="2">
    <location>
        <begin position="88"/>
        <end position="111"/>
    </location>
</feature>
<organism evidence="3 4">
    <name type="scientific">Manihot esculenta</name>
    <name type="common">Cassava</name>
    <name type="synonym">Jatropha manihot</name>
    <dbReference type="NCBI Taxonomy" id="3983"/>
    <lineage>
        <taxon>Eukaryota</taxon>
        <taxon>Viridiplantae</taxon>
        <taxon>Streptophyta</taxon>
        <taxon>Embryophyta</taxon>
        <taxon>Tracheophyta</taxon>
        <taxon>Spermatophyta</taxon>
        <taxon>Magnoliopsida</taxon>
        <taxon>eudicotyledons</taxon>
        <taxon>Gunneridae</taxon>
        <taxon>Pentapetalae</taxon>
        <taxon>rosids</taxon>
        <taxon>fabids</taxon>
        <taxon>Malpighiales</taxon>
        <taxon>Euphorbiaceae</taxon>
        <taxon>Crotonoideae</taxon>
        <taxon>Manihoteae</taxon>
        <taxon>Manihot</taxon>
    </lineage>
</organism>
<dbReference type="Pfam" id="PF14817">
    <property type="entry name" value="HAUS5"/>
    <property type="match status" value="1"/>
</dbReference>
<evidence type="ECO:0000313" key="4">
    <source>
        <dbReference type="Proteomes" id="UP000091857"/>
    </source>
</evidence>